<evidence type="ECO:0000256" key="1">
    <source>
        <dbReference type="SAM" id="MobiDB-lite"/>
    </source>
</evidence>
<feature type="region of interest" description="Disordered" evidence="1">
    <location>
        <begin position="112"/>
        <end position="131"/>
    </location>
</feature>
<organism evidence="2">
    <name type="scientific">Tanacetum cinerariifolium</name>
    <name type="common">Dalmatian daisy</name>
    <name type="synonym">Chrysanthemum cinerariifolium</name>
    <dbReference type="NCBI Taxonomy" id="118510"/>
    <lineage>
        <taxon>Eukaryota</taxon>
        <taxon>Viridiplantae</taxon>
        <taxon>Streptophyta</taxon>
        <taxon>Embryophyta</taxon>
        <taxon>Tracheophyta</taxon>
        <taxon>Spermatophyta</taxon>
        <taxon>Magnoliopsida</taxon>
        <taxon>eudicotyledons</taxon>
        <taxon>Gunneridae</taxon>
        <taxon>Pentapetalae</taxon>
        <taxon>asterids</taxon>
        <taxon>campanulids</taxon>
        <taxon>Asterales</taxon>
        <taxon>Asteraceae</taxon>
        <taxon>Asteroideae</taxon>
        <taxon>Anthemideae</taxon>
        <taxon>Anthemidinae</taxon>
        <taxon>Tanacetum</taxon>
    </lineage>
</organism>
<reference evidence="2" key="1">
    <citation type="journal article" date="2019" name="Sci. Rep.">
        <title>Draft genome of Tanacetum cinerariifolium, the natural source of mosquito coil.</title>
        <authorList>
            <person name="Yamashiro T."/>
            <person name="Shiraishi A."/>
            <person name="Satake H."/>
            <person name="Nakayama K."/>
        </authorList>
    </citation>
    <scope>NUCLEOTIDE SEQUENCE</scope>
</reference>
<dbReference type="EMBL" id="BKCJ010411637">
    <property type="protein sequence ID" value="GFA36561.1"/>
    <property type="molecule type" value="Genomic_DNA"/>
</dbReference>
<name>A0A699JJD5_TANCI</name>
<sequence>GEKTPSQPPTLVPTTVEADDIILQDTIQLSLDEQKSRDELEAKQNLQQVEEYLMVEEIEKLLKGAENVENLEVNSSTLRQEDTQNILGTRLEPRTNKQSPEVEITVEVQPVNINEEEEESAKDDYELKLRE</sequence>
<feature type="region of interest" description="Disordered" evidence="1">
    <location>
        <begin position="80"/>
        <end position="102"/>
    </location>
</feature>
<proteinExistence type="predicted"/>
<accession>A0A699JJD5</accession>
<feature type="compositionally biased region" description="Basic and acidic residues" evidence="1">
    <location>
        <begin position="122"/>
        <end position="131"/>
    </location>
</feature>
<feature type="non-terminal residue" evidence="2">
    <location>
        <position position="1"/>
    </location>
</feature>
<dbReference type="AlphaFoldDB" id="A0A699JJD5"/>
<gene>
    <name evidence="2" type="ORF">Tci_608533</name>
</gene>
<protein>
    <submittedName>
        <fullName evidence="2">Uncharacterized protein</fullName>
    </submittedName>
</protein>
<evidence type="ECO:0000313" key="2">
    <source>
        <dbReference type="EMBL" id="GFA36561.1"/>
    </source>
</evidence>
<comment type="caution">
    <text evidence="2">The sequence shown here is derived from an EMBL/GenBank/DDBJ whole genome shotgun (WGS) entry which is preliminary data.</text>
</comment>